<sequence>MELRNNNREVIRELAQANYRKNRGRNRILTFAAALAVFMVFGAFSIARGKMDADYLLYARNGGSVASLSLENGSEKQYEKIKTLDYVKNTGVENDFAVWQKEGASVMGCTVLDNTAFEKLQKPAYTDVTGHYPREKNEVMLPLRGLEQLGIENPAAGMTLNAELLQNGSRESMEDSFVLSGYYKDYVNPLLNAPIAYFSEAYLESLGIPKFPASYILMEQDGILADGEFMEEKLYEDVQTESVSQQFIGMNSLTFTVVEDFAGSYLVAFLCSVMILGGAFLLIYNVLSITFGNDIRQYGLLKTIGTTNSQIRKIVFRQTGKVILAGCLMGAAAGSLVMKFVLPGTLGELYLHGMGSARGMTGFYPGFLAVSVVFVSMTTLLAAGIAVRKVMRLSPIESVRYEETTSVAAGHTGGRLRPALHRQNSARRDGGRRNHCGDGTSFAGMAWRNIVRSRRRFTVTLLSLSIGCVSALGAVVISRGTDITNSIEERPDFDISTFANIVYDAGSSEYDWNDDTPVITEEIRDKILAVDGVTAENTSYTKGCFAMLDMPSATKGIENSGDEALLPRLKSVYGSMDANFFTTVQIVDDAFVKELREYADAYGIKADVESLENGTGAMLLHTHELSKELQEDADKTIGKPLHFYSLSLFEEMVDDKYLKGELTCAGYLDIFKKHFPKLRMTTHGSGINYFIMTEKAFKSLEFKEKIFGIQIEVDRQKEPLVKQELTQIIQQENRTRSEAHYIYMNSKSDALRDASSYIRASRIIMGALSVLLVVMGITNYFNTLYTSLSARQKELAVMESVGMTGKQLGRLVVLEGAFYGLSVIGILLTFGSAVLWILGKAIKQNLLYFKFYYPWAWMGGIAVCLFLICVLTAACIYRRMTEKSITERLRRYAD</sequence>
<reference evidence="10" key="1">
    <citation type="submission" date="2017-04" db="EMBL/GenBank/DDBJ databases">
        <title>Complete Genome Sequences of Twelve Strains of a Stable Defined Moderately Diverse Mouse Microbiota 2 (sDMDMm2).</title>
        <authorList>
            <person name="Uchimura Y."/>
            <person name="Wyss M."/>
            <person name="Brugiroux S."/>
            <person name="Limenitakis J.P."/>
            <person name="Stecher B."/>
            <person name="McCoy K.D."/>
            <person name="Macpherson A.J."/>
        </authorList>
    </citation>
    <scope>NUCLEOTIDE SEQUENCE</scope>
    <source>
        <strain evidence="10">YL58</strain>
    </source>
</reference>
<evidence type="ECO:0000256" key="5">
    <source>
        <dbReference type="ARBA" id="ARBA00023136"/>
    </source>
</evidence>
<dbReference type="STRING" id="1796616.A4V09_17600"/>
<evidence type="ECO:0000313" key="10">
    <source>
        <dbReference type="EMBL" id="ANU77398.1"/>
    </source>
</evidence>
<evidence type="ECO:0000256" key="1">
    <source>
        <dbReference type="ARBA" id="ARBA00004651"/>
    </source>
</evidence>
<feature type="domain" description="ABC3 transporter permease C-terminal" evidence="9">
    <location>
        <begin position="767"/>
        <end position="884"/>
    </location>
</feature>
<dbReference type="GO" id="GO:0022857">
    <property type="term" value="F:transmembrane transporter activity"/>
    <property type="evidence" value="ECO:0007669"/>
    <property type="project" value="TreeGrafter"/>
</dbReference>
<keyword evidence="5 8" id="KW-0472">Membrane</keyword>
<dbReference type="AlphaFoldDB" id="A0A1C7IEE8"/>
<feature type="transmembrane region" description="Helical" evidence="8">
    <location>
        <begin position="265"/>
        <end position="287"/>
    </location>
</feature>
<evidence type="ECO:0000313" key="11">
    <source>
        <dbReference type="Proteomes" id="UP000092574"/>
    </source>
</evidence>
<dbReference type="Pfam" id="PF02687">
    <property type="entry name" value="FtsX"/>
    <property type="match status" value="2"/>
</dbReference>
<dbReference type="OrthoDB" id="1694171at2"/>
<feature type="region of interest" description="Disordered" evidence="7">
    <location>
        <begin position="418"/>
        <end position="437"/>
    </location>
</feature>
<dbReference type="Proteomes" id="UP000092574">
    <property type="component" value="Chromosome"/>
</dbReference>
<dbReference type="InterPro" id="IPR050250">
    <property type="entry name" value="Macrolide_Exporter_MacB"/>
</dbReference>
<feature type="transmembrane region" description="Helical" evidence="8">
    <location>
        <begin position="457"/>
        <end position="477"/>
    </location>
</feature>
<comment type="similarity">
    <text evidence="6">Belongs to the ABC-4 integral membrane protein family.</text>
</comment>
<proteinExistence type="inferred from homology"/>
<keyword evidence="4 8" id="KW-1133">Transmembrane helix</keyword>
<evidence type="ECO:0000256" key="8">
    <source>
        <dbReference type="SAM" id="Phobius"/>
    </source>
</evidence>
<feature type="compositionally biased region" description="Basic and acidic residues" evidence="7">
    <location>
        <begin position="426"/>
        <end position="436"/>
    </location>
</feature>
<name>A0A1C7IEE8_9FIRM</name>
<accession>A0A1C7IEE8</accession>
<evidence type="ECO:0000259" key="9">
    <source>
        <dbReference type="Pfam" id="PF02687"/>
    </source>
</evidence>
<evidence type="ECO:0000256" key="3">
    <source>
        <dbReference type="ARBA" id="ARBA00022692"/>
    </source>
</evidence>
<comment type="subcellular location">
    <subcellularLocation>
        <location evidence="1">Cell membrane</location>
        <topology evidence="1">Multi-pass membrane protein</topology>
    </subcellularLocation>
</comment>
<keyword evidence="2" id="KW-1003">Cell membrane</keyword>
<organism evidence="10 11">
    <name type="scientific">Blautia pseudococcoides</name>
    <dbReference type="NCBI Taxonomy" id="1796616"/>
    <lineage>
        <taxon>Bacteria</taxon>
        <taxon>Bacillati</taxon>
        <taxon>Bacillota</taxon>
        <taxon>Clostridia</taxon>
        <taxon>Lachnospirales</taxon>
        <taxon>Lachnospiraceae</taxon>
        <taxon>Blautia</taxon>
    </lineage>
</organism>
<feature type="transmembrane region" description="Helical" evidence="8">
    <location>
        <begin position="816"/>
        <end position="839"/>
    </location>
</feature>
<feature type="transmembrane region" description="Helical" evidence="8">
    <location>
        <begin position="322"/>
        <end position="342"/>
    </location>
</feature>
<dbReference type="GO" id="GO:0005886">
    <property type="term" value="C:plasma membrane"/>
    <property type="evidence" value="ECO:0007669"/>
    <property type="project" value="UniProtKB-SubCell"/>
</dbReference>
<evidence type="ECO:0000256" key="7">
    <source>
        <dbReference type="SAM" id="MobiDB-lite"/>
    </source>
</evidence>
<feature type="transmembrane region" description="Helical" evidence="8">
    <location>
        <begin position="362"/>
        <end position="387"/>
    </location>
</feature>
<dbReference type="KEGG" id="byl:A4V09_17600"/>
<feature type="transmembrane region" description="Helical" evidence="8">
    <location>
        <begin position="851"/>
        <end position="877"/>
    </location>
</feature>
<evidence type="ECO:0000256" key="6">
    <source>
        <dbReference type="ARBA" id="ARBA00038076"/>
    </source>
</evidence>
<evidence type="ECO:0000256" key="2">
    <source>
        <dbReference type="ARBA" id="ARBA00022475"/>
    </source>
</evidence>
<feature type="transmembrane region" description="Helical" evidence="8">
    <location>
        <begin position="763"/>
        <end position="781"/>
    </location>
</feature>
<dbReference type="InterPro" id="IPR003838">
    <property type="entry name" value="ABC3_permease_C"/>
</dbReference>
<dbReference type="RefSeq" id="WP_065543526.1">
    <property type="nucleotide sequence ID" value="NZ_CP015405.2"/>
</dbReference>
<dbReference type="PANTHER" id="PTHR30572">
    <property type="entry name" value="MEMBRANE COMPONENT OF TRANSPORTER-RELATED"/>
    <property type="match status" value="1"/>
</dbReference>
<keyword evidence="3 8" id="KW-0812">Transmembrane</keyword>
<protein>
    <recommendedName>
        <fullName evidence="9">ABC3 transporter permease C-terminal domain-containing protein</fullName>
    </recommendedName>
</protein>
<dbReference type="EMBL" id="CP015405">
    <property type="protein sequence ID" value="ANU77398.1"/>
    <property type="molecule type" value="Genomic_DNA"/>
</dbReference>
<evidence type="ECO:0000256" key="4">
    <source>
        <dbReference type="ARBA" id="ARBA00022989"/>
    </source>
</evidence>
<feature type="transmembrane region" description="Helical" evidence="8">
    <location>
        <begin position="28"/>
        <end position="47"/>
    </location>
</feature>
<gene>
    <name evidence="10" type="ORF">A4V09_17600</name>
</gene>
<dbReference type="PANTHER" id="PTHR30572:SF4">
    <property type="entry name" value="ABC TRANSPORTER PERMEASE YTRF"/>
    <property type="match status" value="1"/>
</dbReference>
<feature type="domain" description="ABC3 transporter permease C-terminal" evidence="9">
    <location>
        <begin position="271"/>
        <end position="395"/>
    </location>
</feature>
<keyword evidence="11" id="KW-1185">Reference proteome</keyword>